<keyword evidence="1" id="KW-1133">Transmembrane helix</keyword>
<evidence type="ECO:0000313" key="2">
    <source>
        <dbReference type="EMBL" id="TCP43357.1"/>
    </source>
</evidence>
<name>A0A4R2Q443_9RHOB</name>
<sequence>MTDSYPKPPAHAAPYVDILGSALAVRFLLTFGGAELYMAERPTERSRVVQLVGVDLARALGAADLPRRVPLAKPWLAACLAYEGQTVADIARTLHMSDTAVRKCLANNPYRSAPASWRDA</sequence>
<evidence type="ECO:0000313" key="3">
    <source>
        <dbReference type="Proteomes" id="UP000294835"/>
    </source>
</evidence>
<proteinExistence type="predicted"/>
<dbReference type="EMBL" id="SLXP01000002">
    <property type="protein sequence ID" value="TCP43357.1"/>
    <property type="molecule type" value="Genomic_DNA"/>
</dbReference>
<evidence type="ECO:0000256" key="1">
    <source>
        <dbReference type="SAM" id="Phobius"/>
    </source>
</evidence>
<gene>
    <name evidence="2" type="ORF">EV662_102555</name>
</gene>
<reference evidence="2 3" key="1">
    <citation type="submission" date="2019-03" db="EMBL/GenBank/DDBJ databases">
        <title>Genomic Encyclopedia of Type Strains, Phase IV (KMG-IV): sequencing the most valuable type-strain genomes for metagenomic binning, comparative biology and taxonomic classification.</title>
        <authorList>
            <person name="Goeker M."/>
        </authorList>
    </citation>
    <scope>NUCLEOTIDE SEQUENCE [LARGE SCALE GENOMIC DNA]</scope>
    <source>
        <strain evidence="2 3">DSM 18063</strain>
    </source>
</reference>
<organism evidence="2 3">
    <name type="scientific">Rhodovulum marinum</name>
    <dbReference type="NCBI Taxonomy" id="320662"/>
    <lineage>
        <taxon>Bacteria</taxon>
        <taxon>Pseudomonadati</taxon>
        <taxon>Pseudomonadota</taxon>
        <taxon>Alphaproteobacteria</taxon>
        <taxon>Rhodobacterales</taxon>
        <taxon>Paracoccaceae</taxon>
        <taxon>Rhodovulum</taxon>
    </lineage>
</organism>
<comment type="caution">
    <text evidence="2">The sequence shown here is derived from an EMBL/GenBank/DDBJ whole genome shotgun (WGS) entry which is preliminary data.</text>
</comment>
<keyword evidence="1" id="KW-0472">Membrane</keyword>
<protein>
    <submittedName>
        <fullName evidence="2">Uncharacterized protein</fullName>
    </submittedName>
</protein>
<accession>A0A4R2Q443</accession>
<feature type="transmembrane region" description="Helical" evidence="1">
    <location>
        <begin position="12"/>
        <end position="37"/>
    </location>
</feature>
<keyword evidence="3" id="KW-1185">Reference proteome</keyword>
<dbReference type="RefSeq" id="WP_132461190.1">
    <property type="nucleotide sequence ID" value="NZ_SLXP01000002.1"/>
</dbReference>
<dbReference type="OrthoDB" id="7860387at2"/>
<dbReference type="Proteomes" id="UP000294835">
    <property type="component" value="Unassembled WGS sequence"/>
</dbReference>
<dbReference type="AlphaFoldDB" id="A0A4R2Q443"/>
<keyword evidence="1" id="KW-0812">Transmembrane</keyword>